<evidence type="ECO:0000313" key="4">
    <source>
        <dbReference type="Proteomes" id="UP000825051"/>
    </source>
</evidence>
<sequence length="640" mass="69601">MAWALAQTELLQGAAWRVNDAQVRWRTLFQHQGDPRIAISLFEDSTEELVSWPPDREYHATLLGLLAADGTAVVAWDVILDAQREGEGDERLVATAGAAREAGTGVVVGAVSDPGTGAGGPTLPDPADAFHHVEGDVSAAYGDVSALLPFPALRSAARFGFVDAPRSGDGVIRQIPLVVRIGDRLYPSFALQTVLAYLHVTLDQVTVKLGEAVSFPTPKGVCSVPIDREGKYLINYRYEHDDLTPDYATYTYRELLLKLKAKLMDGKPLPGREPQVEGKILLVGQTVTGKADAGPSQRSSYTPLVLVHANVIDNILNRDFIRRPPGWVVWGGLLLLGYAGLTPAIARTLRLQLSFGVLVIVAYASVVIWGFVYGNWWVPVVGPMMGYGLLQFVVIGGRVLREQKAKDQLKQMFNSYLSPELLKKILRGKSLAEVSSERKPVTILFSDLRDFTSWSEQTKEETLIAQLNEYLAAMVECIHAHGGTLHKFIGDAVMAVWGDLVSEGPATDAQRACEAALAMQERLNVLNERWAAAGEHTLRMGIGLNHGVVLVGNIGSPRRMEFTVIGDAVNLASRLESLNKELKTGVLVGGAVYELVRDHFEFRECGAVPVKGKREPVPVFELCALKLTGSSASRTPVAES</sequence>
<dbReference type="SMART" id="SM01080">
    <property type="entry name" value="CHASE2"/>
    <property type="match status" value="1"/>
</dbReference>
<keyword evidence="4" id="KW-1185">Reference proteome</keyword>
<dbReference type="Pfam" id="PF05226">
    <property type="entry name" value="CHASE2"/>
    <property type="match status" value="1"/>
</dbReference>
<reference evidence="3" key="1">
    <citation type="submission" date="2021-08" db="EMBL/GenBank/DDBJ databases">
        <title>Genome of a novel bacterium of the phylum Verrucomicrobia, Oleiharenicola sp. KSB-15.</title>
        <authorList>
            <person name="Chung J.-H."/>
            <person name="Ahn J.-H."/>
            <person name="Yoon Y."/>
            <person name="Kim D.-Y."/>
            <person name="An S.-H."/>
            <person name="Park I."/>
            <person name="Yeon J."/>
        </authorList>
    </citation>
    <scope>NUCLEOTIDE SEQUENCE</scope>
    <source>
        <strain evidence="3">KSB-15</strain>
    </source>
</reference>
<proteinExistence type="predicted"/>
<dbReference type="InterPro" id="IPR029787">
    <property type="entry name" value="Nucleotide_cyclase"/>
</dbReference>
<keyword evidence="1" id="KW-0812">Transmembrane</keyword>
<dbReference type="EMBL" id="CP080507">
    <property type="protein sequence ID" value="QYM80302.1"/>
    <property type="molecule type" value="Genomic_DNA"/>
</dbReference>
<keyword evidence="1" id="KW-0472">Membrane</keyword>
<dbReference type="GO" id="GO:0009190">
    <property type="term" value="P:cyclic nucleotide biosynthetic process"/>
    <property type="evidence" value="ECO:0007669"/>
    <property type="project" value="InterPro"/>
</dbReference>
<keyword evidence="1" id="KW-1133">Transmembrane helix</keyword>
<dbReference type="PANTHER" id="PTHR43081:SF1">
    <property type="entry name" value="ADENYLATE CYCLASE, TERMINAL-DIFFERENTIATION SPECIFIC"/>
    <property type="match status" value="1"/>
</dbReference>
<feature type="transmembrane region" description="Helical" evidence="1">
    <location>
        <begin position="380"/>
        <end position="400"/>
    </location>
</feature>
<accession>A0A8F9XHJ2</accession>
<dbReference type="SUPFAM" id="SSF55073">
    <property type="entry name" value="Nucleotide cyclase"/>
    <property type="match status" value="1"/>
</dbReference>
<dbReference type="PROSITE" id="PS50125">
    <property type="entry name" value="GUANYLATE_CYCLASE_2"/>
    <property type="match status" value="1"/>
</dbReference>
<evidence type="ECO:0000313" key="3">
    <source>
        <dbReference type="EMBL" id="QYM80302.1"/>
    </source>
</evidence>
<dbReference type="GO" id="GO:0035556">
    <property type="term" value="P:intracellular signal transduction"/>
    <property type="evidence" value="ECO:0007669"/>
    <property type="project" value="InterPro"/>
</dbReference>
<dbReference type="AlphaFoldDB" id="A0A8F9XHJ2"/>
<protein>
    <submittedName>
        <fullName evidence="3">Adenylate/guanylate cyclase domain-containing protein</fullName>
    </submittedName>
</protein>
<dbReference type="Proteomes" id="UP000825051">
    <property type="component" value="Chromosome"/>
</dbReference>
<dbReference type="Pfam" id="PF00211">
    <property type="entry name" value="Guanylate_cyc"/>
    <property type="match status" value="1"/>
</dbReference>
<dbReference type="CDD" id="cd07302">
    <property type="entry name" value="CHD"/>
    <property type="match status" value="1"/>
</dbReference>
<feature type="transmembrane region" description="Helical" evidence="1">
    <location>
        <begin position="353"/>
        <end position="374"/>
    </location>
</feature>
<feature type="domain" description="Guanylate cyclase" evidence="2">
    <location>
        <begin position="442"/>
        <end position="576"/>
    </location>
</feature>
<dbReference type="SMART" id="SM00044">
    <property type="entry name" value="CYCc"/>
    <property type="match status" value="1"/>
</dbReference>
<organism evidence="3 4">
    <name type="scientific">Horticoccus luteus</name>
    <dbReference type="NCBI Taxonomy" id="2862869"/>
    <lineage>
        <taxon>Bacteria</taxon>
        <taxon>Pseudomonadati</taxon>
        <taxon>Verrucomicrobiota</taxon>
        <taxon>Opitutia</taxon>
        <taxon>Opitutales</taxon>
        <taxon>Opitutaceae</taxon>
        <taxon>Horticoccus</taxon>
    </lineage>
</organism>
<gene>
    <name evidence="3" type="ORF">K0B96_06720</name>
</gene>
<dbReference type="Gene3D" id="3.30.70.1230">
    <property type="entry name" value="Nucleotide cyclase"/>
    <property type="match status" value="1"/>
</dbReference>
<dbReference type="InterPro" id="IPR007890">
    <property type="entry name" value="CHASE2"/>
</dbReference>
<dbReference type="GO" id="GO:0004016">
    <property type="term" value="F:adenylate cyclase activity"/>
    <property type="evidence" value="ECO:0007669"/>
    <property type="project" value="UniProtKB-ARBA"/>
</dbReference>
<dbReference type="PANTHER" id="PTHR43081">
    <property type="entry name" value="ADENYLATE CYCLASE, TERMINAL-DIFFERENTIATION SPECIFIC-RELATED"/>
    <property type="match status" value="1"/>
</dbReference>
<evidence type="ECO:0000256" key="1">
    <source>
        <dbReference type="SAM" id="Phobius"/>
    </source>
</evidence>
<dbReference type="RefSeq" id="WP_220165288.1">
    <property type="nucleotide sequence ID" value="NZ_CP080507.1"/>
</dbReference>
<dbReference type="InterPro" id="IPR001054">
    <property type="entry name" value="A/G_cyclase"/>
</dbReference>
<feature type="transmembrane region" description="Helical" evidence="1">
    <location>
        <begin position="327"/>
        <end position="346"/>
    </location>
</feature>
<name>A0A8F9XHJ2_9BACT</name>
<evidence type="ECO:0000259" key="2">
    <source>
        <dbReference type="PROSITE" id="PS50125"/>
    </source>
</evidence>
<dbReference type="KEGG" id="ole:K0B96_06720"/>
<dbReference type="InterPro" id="IPR050697">
    <property type="entry name" value="Adenylyl/Guanylyl_Cyclase_3/4"/>
</dbReference>